<organism evidence="6 7">
    <name type="scientific">Cyclonatronum proteinivorum</name>
    <dbReference type="NCBI Taxonomy" id="1457365"/>
    <lineage>
        <taxon>Bacteria</taxon>
        <taxon>Pseudomonadati</taxon>
        <taxon>Balneolota</taxon>
        <taxon>Balneolia</taxon>
        <taxon>Balneolales</taxon>
        <taxon>Cyclonatronaceae</taxon>
        <taxon>Cyclonatronum</taxon>
    </lineage>
</organism>
<feature type="transmembrane region" description="Helical" evidence="5">
    <location>
        <begin position="195"/>
        <end position="214"/>
    </location>
</feature>
<accession>A0A345UQ02</accession>
<evidence type="ECO:0000256" key="3">
    <source>
        <dbReference type="ARBA" id="ARBA00022989"/>
    </source>
</evidence>
<evidence type="ECO:0000256" key="4">
    <source>
        <dbReference type="ARBA" id="ARBA00023136"/>
    </source>
</evidence>
<name>A0A345UQ02_9BACT</name>
<proteinExistence type="predicted"/>
<feature type="transmembrane region" description="Helical" evidence="5">
    <location>
        <begin position="314"/>
        <end position="330"/>
    </location>
</feature>
<reference evidence="6 7" key="1">
    <citation type="submission" date="2018-03" db="EMBL/GenBank/DDBJ databases">
        <title>Phenotypic and genomic properties of Cyclonatronum proteinivorum gen. nov., sp. nov., a haloalkaliphilic bacteroidete from soda lakes possessing Na+-translocating rhodopsin.</title>
        <authorList>
            <person name="Toshchakov S.V."/>
            <person name="Korzhenkov A."/>
            <person name="Samarov N.I."/>
            <person name="Kublanov I.V."/>
            <person name="Muntyan M.S."/>
            <person name="Sorokin D.Y."/>
        </authorList>
    </citation>
    <scope>NUCLEOTIDE SEQUENCE [LARGE SCALE GENOMIC DNA]</scope>
    <source>
        <strain evidence="6 7">Omega</strain>
    </source>
</reference>
<dbReference type="KEGG" id="cprv:CYPRO_3322"/>
<evidence type="ECO:0000256" key="2">
    <source>
        <dbReference type="ARBA" id="ARBA00022692"/>
    </source>
</evidence>
<keyword evidence="7" id="KW-1185">Reference proteome</keyword>
<feature type="transmembrane region" description="Helical" evidence="5">
    <location>
        <begin position="26"/>
        <end position="44"/>
    </location>
</feature>
<dbReference type="CDD" id="cd13128">
    <property type="entry name" value="MATE_Wzx_like"/>
    <property type="match status" value="1"/>
</dbReference>
<keyword evidence="3 5" id="KW-1133">Transmembrane helix</keyword>
<feature type="transmembrane region" description="Helical" evidence="5">
    <location>
        <begin position="280"/>
        <end position="302"/>
    </location>
</feature>
<dbReference type="PANTHER" id="PTHR43424">
    <property type="entry name" value="LOCUS PUTATIVE PROTEIN 1-RELATED"/>
    <property type="match status" value="1"/>
</dbReference>
<dbReference type="Pfam" id="PF01943">
    <property type="entry name" value="Polysacc_synt"/>
    <property type="match status" value="1"/>
</dbReference>
<sequence length="408" mass="45432">MVRMVAAFGVAVWVARYLGPEQYGMLSYAVALVVLVMGITGPGLKDVVTRQLDAFPLRRAATIHAAFRLMLLLNAAMLLAALVLILLLRPDTPVLWLITGIIAIGNLFRAFEAYELWYHFRLKMSSTVLVQAASFFSFAFIKLWIIWWDGGLIWISVATGAELVGSAFGFWLLYQKDPPETQAPQTGGRFQLEKLIFRKSLPVMGGLLFMTLLFKADQLMLGRLSGDAEVGFYAIAAQFSEYWLYLAAALVLASYPNLLESRKQSEARFGRELSSLIVRLFYGALAITLVVSLTGEWLIGFFLGDAFAPSAEMLRIHIWAVVFIFMIEMLKKYYVIEHQLTAYIKISATAALLNIGLNFWLIPLYGGIGAAWATVAAYSAAGYGLLWLFPETRTVARLITNAVLFRST</sequence>
<evidence type="ECO:0000256" key="1">
    <source>
        <dbReference type="ARBA" id="ARBA00004141"/>
    </source>
</evidence>
<evidence type="ECO:0000313" key="7">
    <source>
        <dbReference type="Proteomes" id="UP000254808"/>
    </source>
</evidence>
<protein>
    <submittedName>
        <fullName evidence="6">Membrane protein involved in the export of O-antigen and teichoic acid</fullName>
    </submittedName>
</protein>
<keyword evidence="4 5" id="KW-0472">Membrane</keyword>
<feature type="transmembrane region" description="Helical" evidence="5">
    <location>
        <begin position="94"/>
        <end position="114"/>
    </location>
</feature>
<evidence type="ECO:0000256" key="5">
    <source>
        <dbReference type="SAM" id="Phobius"/>
    </source>
</evidence>
<gene>
    <name evidence="6" type="ORF">CYPRO_3322</name>
</gene>
<feature type="transmembrane region" description="Helical" evidence="5">
    <location>
        <begin position="242"/>
        <end position="259"/>
    </location>
</feature>
<dbReference type="EMBL" id="CP027806">
    <property type="protein sequence ID" value="AXJ02554.1"/>
    <property type="molecule type" value="Genomic_DNA"/>
</dbReference>
<evidence type="ECO:0000313" key="6">
    <source>
        <dbReference type="EMBL" id="AXJ02554.1"/>
    </source>
</evidence>
<keyword evidence="2 5" id="KW-0812">Transmembrane</keyword>
<dbReference type="Proteomes" id="UP000254808">
    <property type="component" value="Chromosome"/>
</dbReference>
<dbReference type="InterPro" id="IPR002797">
    <property type="entry name" value="Polysacc_synth"/>
</dbReference>
<dbReference type="AlphaFoldDB" id="A0A345UQ02"/>
<dbReference type="GO" id="GO:0016020">
    <property type="term" value="C:membrane"/>
    <property type="evidence" value="ECO:0007669"/>
    <property type="project" value="UniProtKB-SubCell"/>
</dbReference>
<dbReference type="OrthoDB" id="88014at2"/>
<feature type="transmembrane region" description="Helical" evidence="5">
    <location>
        <begin position="153"/>
        <end position="174"/>
    </location>
</feature>
<feature type="transmembrane region" description="Helical" evidence="5">
    <location>
        <begin position="65"/>
        <end position="88"/>
    </location>
</feature>
<dbReference type="InterPro" id="IPR052556">
    <property type="entry name" value="PolySynth_Transporter"/>
</dbReference>
<feature type="transmembrane region" description="Helical" evidence="5">
    <location>
        <begin position="368"/>
        <end position="389"/>
    </location>
</feature>
<feature type="transmembrane region" description="Helical" evidence="5">
    <location>
        <begin position="126"/>
        <end position="147"/>
    </location>
</feature>
<comment type="subcellular location">
    <subcellularLocation>
        <location evidence="1">Membrane</location>
        <topology evidence="1">Multi-pass membrane protein</topology>
    </subcellularLocation>
</comment>
<dbReference type="PANTHER" id="PTHR43424:SF1">
    <property type="entry name" value="LOCUS PUTATIVE PROTEIN 1-RELATED"/>
    <property type="match status" value="1"/>
</dbReference>
<feature type="transmembrane region" description="Helical" evidence="5">
    <location>
        <begin position="342"/>
        <end position="362"/>
    </location>
</feature>